<dbReference type="Proteomes" id="UP000265520">
    <property type="component" value="Unassembled WGS sequence"/>
</dbReference>
<proteinExistence type="predicted"/>
<protein>
    <submittedName>
        <fullName evidence="1">Kanadaptin</fullName>
    </submittedName>
</protein>
<organism evidence="1 2">
    <name type="scientific">Trifolium medium</name>
    <dbReference type="NCBI Taxonomy" id="97028"/>
    <lineage>
        <taxon>Eukaryota</taxon>
        <taxon>Viridiplantae</taxon>
        <taxon>Streptophyta</taxon>
        <taxon>Embryophyta</taxon>
        <taxon>Tracheophyta</taxon>
        <taxon>Spermatophyta</taxon>
        <taxon>Magnoliopsida</taxon>
        <taxon>eudicotyledons</taxon>
        <taxon>Gunneridae</taxon>
        <taxon>Pentapetalae</taxon>
        <taxon>rosids</taxon>
        <taxon>fabids</taxon>
        <taxon>Fabales</taxon>
        <taxon>Fabaceae</taxon>
        <taxon>Papilionoideae</taxon>
        <taxon>50 kb inversion clade</taxon>
        <taxon>NPAAA clade</taxon>
        <taxon>Hologalegina</taxon>
        <taxon>IRL clade</taxon>
        <taxon>Trifolieae</taxon>
        <taxon>Trifolium</taxon>
    </lineage>
</organism>
<name>A0A392P8Y0_9FABA</name>
<sequence length="70" mass="8246">MREVMRDREASLRRAKLEASAAEGISWGMGEDAIEEDEDDVEEITWQSYKGQLTEKQEKTREKIIKRMEK</sequence>
<feature type="non-terminal residue" evidence="1">
    <location>
        <position position="70"/>
    </location>
</feature>
<dbReference type="EMBL" id="LXQA010067210">
    <property type="protein sequence ID" value="MCI07939.1"/>
    <property type="molecule type" value="Genomic_DNA"/>
</dbReference>
<keyword evidence="2" id="KW-1185">Reference proteome</keyword>
<comment type="caution">
    <text evidence="1">The sequence shown here is derived from an EMBL/GenBank/DDBJ whole genome shotgun (WGS) entry which is preliminary data.</text>
</comment>
<evidence type="ECO:0000313" key="1">
    <source>
        <dbReference type="EMBL" id="MCI07939.1"/>
    </source>
</evidence>
<evidence type="ECO:0000313" key="2">
    <source>
        <dbReference type="Proteomes" id="UP000265520"/>
    </source>
</evidence>
<dbReference type="AlphaFoldDB" id="A0A392P8Y0"/>
<reference evidence="1 2" key="1">
    <citation type="journal article" date="2018" name="Front. Plant Sci.">
        <title>Red Clover (Trifolium pratense) and Zigzag Clover (T. medium) - A Picture of Genomic Similarities and Differences.</title>
        <authorList>
            <person name="Dluhosova J."/>
            <person name="Istvanek J."/>
            <person name="Nedelnik J."/>
            <person name="Repkova J."/>
        </authorList>
    </citation>
    <scope>NUCLEOTIDE SEQUENCE [LARGE SCALE GENOMIC DNA]</scope>
    <source>
        <strain evidence="2">cv. 10/8</strain>
        <tissue evidence="1">Leaf</tissue>
    </source>
</reference>
<accession>A0A392P8Y0</accession>